<evidence type="ECO:0000313" key="2">
    <source>
        <dbReference type="Proteomes" id="UP000005018"/>
    </source>
</evidence>
<dbReference type="RefSeq" id="XP_003868335.1">
    <property type="nucleotide sequence ID" value="XM_003868287.1"/>
</dbReference>
<proteinExistence type="predicted"/>
<accession>H8X3F8</accession>
<protein>
    <submittedName>
        <fullName evidence="1">Uncharacterized protein</fullName>
    </submittedName>
</protein>
<evidence type="ECO:0000313" key="1">
    <source>
        <dbReference type="EMBL" id="CCG25431.1"/>
    </source>
</evidence>
<name>H8X3F8_CANO9</name>
<sequence>MSNVNTTVFTCNFCSNQEDSKQIPDTFLLFIKIEVDGEVMKFLHVASR</sequence>
<dbReference type="HOGENOM" id="CLU_3159918_0_0_1"/>
<organism evidence="1 2">
    <name type="scientific">Candida orthopsilosis (strain 90-125)</name>
    <name type="common">Yeast</name>
    <dbReference type="NCBI Taxonomy" id="1136231"/>
    <lineage>
        <taxon>Eukaryota</taxon>
        <taxon>Fungi</taxon>
        <taxon>Dikarya</taxon>
        <taxon>Ascomycota</taxon>
        <taxon>Saccharomycotina</taxon>
        <taxon>Pichiomycetes</taxon>
        <taxon>Debaryomycetaceae</taxon>
        <taxon>Candida/Lodderomyces clade</taxon>
        <taxon>Candida</taxon>
    </lineage>
</organism>
<dbReference type="KEGG" id="cot:CORT_0C00520"/>
<dbReference type="Proteomes" id="UP000005018">
    <property type="component" value="Chromosome 3"/>
</dbReference>
<reference evidence="1 2" key="1">
    <citation type="journal article" date="2012" name="PLoS ONE">
        <title>Sequence and analysis of the genome of the pathogenic yeast Candida orthopsilosis.</title>
        <authorList>
            <person name="Riccombeni A."/>
            <person name="Vidanes G."/>
            <person name="Proux-Wera E."/>
            <person name="Wolfe K.H."/>
            <person name="Butler G."/>
        </authorList>
    </citation>
    <scope>NUCLEOTIDE SEQUENCE [LARGE SCALE GENOMIC DNA]</scope>
    <source>
        <strain evidence="1 2">Co 90-125</strain>
    </source>
</reference>
<keyword evidence="2" id="KW-1185">Reference proteome</keyword>
<dbReference type="AlphaFoldDB" id="H8X3F8"/>
<dbReference type="EMBL" id="HE681721">
    <property type="protein sequence ID" value="CCG25431.1"/>
    <property type="molecule type" value="Genomic_DNA"/>
</dbReference>
<gene>
    <name evidence="1" type="ORF">CORT_0C00520</name>
</gene>
<dbReference type="OrthoDB" id="10311624at2759"/>
<dbReference type="GeneID" id="14539337"/>